<name>A0ABU9LUY7_9BACT</name>
<keyword evidence="2" id="KW-1185">Reference proteome</keyword>
<sequence>MQAEILDTRVEGSTMCYLIKASLFDYINSLPENYQEYKIQRGIVSNIYLDSLINTVLKGSHIPPIVLTVSSTKENPPQCGTVNIAAFRILDGLQRTYRLHMIWKTIMLAKEQLSASRDILELNRYQMSKRYSKELTNINSSTKILFDIVQDFKQKRPSGDIEQSFKDNYQWFEVWYNLSPDEEVNKMLILNAGHKPVKIKHQLELIFLNILPVFENINIGRFHLVRERETSSIHYGKERSRGEFLFSHLISALLSFRVGQPVTTNSTLILKSQNEDFATEIDSKLLSYEFLVRYINSVLEIESSLLANYDIEGIKWIGREVVLSGIYGAIGKSIGIHNIHIENIDSAFEGAVDLLLTNIRRLNIHEFETERNSLDLAKVNIGTANKNAVFRGVLHVLSSRNSGGISWVEFFKGSTNE</sequence>
<comment type="caution">
    <text evidence="1">The sequence shown here is derived from an EMBL/GenBank/DDBJ whole genome shotgun (WGS) entry which is preliminary data.</text>
</comment>
<protein>
    <recommendedName>
        <fullName evidence="3">DUF262 domain-containing protein</fullName>
    </recommendedName>
</protein>
<dbReference type="EMBL" id="JBCEVZ010000014">
    <property type="protein sequence ID" value="MEL5994196.1"/>
    <property type="molecule type" value="Genomic_DNA"/>
</dbReference>
<reference evidence="1 2" key="1">
    <citation type="journal article" date="2018" name="Arch. Microbiol.">
        <title>Hymenobacter segetis sp. nov., isolated from soil.</title>
        <authorList>
            <person name="Ten L.N."/>
            <person name="Lim S.J."/>
            <person name="Kim B.O."/>
            <person name="Kang I.K."/>
            <person name="Jung H.Y."/>
        </authorList>
    </citation>
    <scope>NUCLEOTIDE SEQUENCE [LARGE SCALE GENOMIC DNA]</scope>
    <source>
        <strain evidence="1 2">S7-3-11</strain>
    </source>
</reference>
<evidence type="ECO:0000313" key="2">
    <source>
        <dbReference type="Proteomes" id="UP001479606"/>
    </source>
</evidence>
<dbReference type="Proteomes" id="UP001479606">
    <property type="component" value="Unassembled WGS sequence"/>
</dbReference>
<dbReference type="RefSeq" id="WP_342297232.1">
    <property type="nucleotide sequence ID" value="NZ_JBCEVZ010000014.1"/>
</dbReference>
<proteinExistence type="predicted"/>
<evidence type="ECO:0000313" key="1">
    <source>
        <dbReference type="EMBL" id="MEL5994196.1"/>
    </source>
</evidence>
<gene>
    <name evidence="1" type="ORF">AAFH49_08250</name>
</gene>
<organism evidence="1 2">
    <name type="scientific">Hymenobacter segetis</name>
    <dbReference type="NCBI Taxonomy" id="2025509"/>
    <lineage>
        <taxon>Bacteria</taxon>
        <taxon>Pseudomonadati</taxon>
        <taxon>Bacteroidota</taxon>
        <taxon>Cytophagia</taxon>
        <taxon>Cytophagales</taxon>
        <taxon>Hymenobacteraceae</taxon>
        <taxon>Hymenobacter</taxon>
    </lineage>
</organism>
<accession>A0ABU9LUY7</accession>
<evidence type="ECO:0008006" key="3">
    <source>
        <dbReference type="Google" id="ProtNLM"/>
    </source>
</evidence>